<reference evidence="2 3" key="1">
    <citation type="journal article" date="2019" name="New Phytol.">
        <title>Comparative genomics reveals unique wood-decay strategies and fruiting body development in the Schizophyllaceae.</title>
        <authorList>
            <person name="Almasi E."/>
            <person name="Sahu N."/>
            <person name="Krizsan K."/>
            <person name="Balint B."/>
            <person name="Kovacs G.M."/>
            <person name="Kiss B."/>
            <person name="Cseklye J."/>
            <person name="Drula E."/>
            <person name="Henrissat B."/>
            <person name="Nagy I."/>
            <person name="Chovatia M."/>
            <person name="Adam C."/>
            <person name="LaButti K."/>
            <person name="Lipzen A."/>
            <person name="Riley R."/>
            <person name="Grigoriev I.V."/>
            <person name="Nagy L.G."/>
        </authorList>
    </citation>
    <scope>NUCLEOTIDE SEQUENCE [LARGE SCALE GENOMIC DNA]</scope>
    <source>
        <strain evidence="2 3">NL-1724</strain>
    </source>
</reference>
<name>A0A550CB69_9AGAR</name>
<evidence type="ECO:0000313" key="2">
    <source>
        <dbReference type="EMBL" id="TRM62053.1"/>
    </source>
</evidence>
<dbReference type="Gene3D" id="3.30.710.10">
    <property type="entry name" value="Potassium Channel Kv1.1, Chain A"/>
    <property type="match status" value="1"/>
</dbReference>
<dbReference type="SUPFAM" id="SSF54695">
    <property type="entry name" value="POZ domain"/>
    <property type="match status" value="1"/>
</dbReference>
<gene>
    <name evidence="2" type="ORF">BD626DRAFT_631236</name>
</gene>
<dbReference type="OrthoDB" id="2872484at2759"/>
<protein>
    <recommendedName>
        <fullName evidence="1">BTB domain-containing protein</fullName>
    </recommendedName>
</protein>
<evidence type="ECO:0000259" key="1">
    <source>
        <dbReference type="PROSITE" id="PS50097"/>
    </source>
</evidence>
<evidence type="ECO:0000313" key="3">
    <source>
        <dbReference type="Proteomes" id="UP000320762"/>
    </source>
</evidence>
<feature type="domain" description="BTB" evidence="1">
    <location>
        <begin position="57"/>
        <end position="129"/>
    </location>
</feature>
<organism evidence="2 3">
    <name type="scientific">Schizophyllum amplum</name>
    <dbReference type="NCBI Taxonomy" id="97359"/>
    <lineage>
        <taxon>Eukaryota</taxon>
        <taxon>Fungi</taxon>
        <taxon>Dikarya</taxon>
        <taxon>Basidiomycota</taxon>
        <taxon>Agaricomycotina</taxon>
        <taxon>Agaricomycetes</taxon>
        <taxon>Agaricomycetidae</taxon>
        <taxon>Agaricales</taxon>
        <taxon>Schizophyllaceae</taxon>
        <taxon>Schizophyllum</taxon>
    </lineage>
</organism>
<dbReference type="PROSITE" id="PS50097">
    <property type="entry name" value="BTB"/>
    <property type="match status" value="1"/>
</dbReference>
<accession>A0A550CB69</accession>
<sequence length="333" mass="37115">MSAPSSSSSVCKRRGTINAAGRDPRYSYCVHRTRSVSCVPRASAVTPYGCHSLRRERCIVLCIDDCSYRVHSSVLAKNSRIFEQRLATDHVQGDASDWHVEDIVLTGDSKHQWDAMLDALYDADQYFKDLRSEPFEKSLPTLAGLLKLAHKYGMDFHEQKVIAIIASYFPSPSSPLALDARPTLAQATTVIRLARATSATALLRPAYLIVAAHAADSDKSIVHDLDILTIDKVSICGGMLALLKAQRAHMFPFFTRFARPAACKTGRCVPLQHAQRYIDAPERVWLLVDEPLSWLREDDPSPMCDVCLASISQTFAQGCRGVWARVDKIFRLY</sequence>
<proteinExistence type="predicted"/>
<dbReference type="InterPro" id="IPR000210">
    <property type="entry name" value="BTB/POZ_dom"/>
</dbReference>
<keyword evidence="3" id="KW-1185">Reference proteome</keyword>
<dbReference type="InterPro" id="IPR011333">
    <property type="entry name" value="SKP1/BTB/POZ_sf"/>
</dbReference>
<dbReference type="AlphaFoldDB" id="A0A550CB69"/>
<dbReference type="Proteomes" id="UP000320762">
    <property type="component" value="Unassembled WGS sequence"/>
</dbReference>
<dbReference type="EMBL" id="VDMD01000014">
    <property type="protein sequence ID" value="TRM62053.1"/>
    <property type="molecule type" value="Genomic_DNA"/>
</dbReference>
<comment type="caution">
    <text evidence="2">The sequence shown here is derived from an EMBL/GenBank/DDBJ whole genome shotgun (WGS) entry which is preliminary data.</text>
</comment>
<dbReference type="CDD" id="cd18186">
    <property type="entry name" value="BTB_POZ_ZBTB_KLHL-like"/>
    <property type="match status" value="1"/>
</dbReference>